<proteinExistence type="predicted"/>
<evidence type="ECO:0000313" key="1">
    <source>
        <dbReference type="EMBL" id="CAI5711345.1"/>
    </source>
</evidence>
<reference evidence="1" key="1">
    <citation type="submission" date="2022-12" db="EMBL/GenBank/DDBJ databases">
        <authorList>
            <person name="Webb A."/>
        </authorList>
    </citation>
    <scope>NUCLEOTIDE SEQUENCE</scope>
    <source>
        <strain evidence="1">Pf2</strain>
    </source>
</reference>
<name>A0AAV0SZ23_9STRA</name>
<dbReference type="Proteomes" id="UP001159659">
    <property type="component" value="Unassembled WGS sequence"/>
</dbReference>
<gene>
    <name evidence="1" type="ORF">PFR002_LOCUS2366</name>
</gene>
<dbReference type="AlphaFoldDB" id="A0AAV0SZ23"/>
<protein>
    <submittedName>
        <fullName evidence="1">Uncharacterized protein</fullName>
    </submittedName>
</protein>
<dbReference type="EMBL" id="CANTFK010000270">
    <property type="protein sequence ID" value="CAI5711345.1"/>
    <property type="molecule type" value="Genomic_DNA"/>
</dbReference>
<comment type="caution">
    <text evidence="1">The sequence shown here is derived from an EMBL/GenBank/DDBJ whole genome shotgun (WGS) entry which is preliminary data.</text>
</comment>
<evidence type="ECO:0000313" key="2">
    <source>
        <dbReference type="Proteomes" id="UP001159659"/>
    </source>
</evidence>
<organism evidence="1 2">
    <name type="scientific">Peronospora farinosa</name>
    <dbReference type="NCBI Taxonomy" id="134698"/>
    <lineage>
        <taxon>Eukaryota</taxon>
        <taxon>Sar</taxon>
        <taxon>Stramenopiles</taxon>
        <taxon>Oomycota</taxon>
        <taxon>Peronosporomycetes</taxon>
        <taxon>Peronosporales</taxon>
        <taxon>Peronosporaceae</taxon>
        <taxon>Peronospora</taxon>
    </lineage>
</organism>
<accession>A0AAV0SZ23</accession>
<sequence length="73" mass="8359">MRLVPGIDPRVGSTALSTAFVANFLKKRNNIAGGMSIVEAKRKNFWHEKNRSRLDNRSHKLQRNPNRRAMVTV</sequence>